<gene>
    <name evidence="9" type="primary">LOC108567239</name>
</gene>
<keyword evidence="6" id="KW-0482">Metalloprotease</keyword>
<comment type="cofactor">
    <cofactor evidence="6">
        <name>Zn(2+)</name>
        <dbReference type="ChEBI" id="CHEBI:29105"/>
    </cofactor>
    <text evidence="6">Binds 1 zinc ion per subunit.</text>
</comment>
<evidence type="ECO:0000256" key="7">
    <source>
        <dbReference type="SAM" id="SignalP"/>
    </source>
</evidence>
<comment type="caution">
    <text evidence="5">Lacks conserved residue(s) required for the propagation of feature annotation.</text>
</comment>
<dbReference type="Pfam" id="PF01401">
    <property type="entry name" value="Peptidase_M2"/>
    <property type="match status" value="1"/>
</dbReference>
<protein>
    <recommendedName>
        <fullName evidence="6">Angiotensin-converting enzyme</fullName>
        <ecNumber evidence="6">3.4.-.-</ecNumber>
    </recommendedName>
</protein>
<dbReference type="GeneID" id="108567239"/>
<keyword evidence="6" id="KW-0479">Metal-binding</keyword>
<evidence type="ECO:0000256" key="3">
    <source>
        <dbReference type="ARBA" id="ARBA00023157"/>
    </source>
</evidence>
<evidence type="ECO:0000256" key="4">
    <source>
        <dbReference type="ARBA" id="ARBA00023180"/>
    </source>
</evidence>
<evidence type="ECO:0000256" key="1">
    <source>
        <dbReference type="ARBA" id="ARBA00008139"/>
    </source>
</evidence>
<feature type="signal peptide" evidence="7">
    <location>
        <begin position="1"/>
        <end position="25"/>
    </location>
</feature>
<dbReference type="CDD" id="cd06461">
    <property type="entry name" value="M2_ACE"/>
    <property type="match status" value="1"/>
</dbReference>
<feature type="chain" id="PRO_5046253579" description="Angiotensin-converting enzyme" evidence="7">
    <location>
        <begin position="26"/>
        <end position="655"/>
    </location>
</feature>
<dbReference type="PRINTS" id="PR00791">
    <property type="entry name" value="PEPDIPTASEA"/>
</dbReference>
<dbReference type="Gene3D" id="1.10.1370.30">
    <property type="match status" value="1"/>
</dbReference>
<keyword evidence="6" id="KW-0645">Protease</keyword>
<sequence length="655" mass="76691">MSCRVRTLVKLGSIILFACIVSTLSDTRLIQGHNQNLGEALQFLREYDSEASGMCFRVSSAQWRYSTNMTDYNKRRMIEEQMIRAKFEKLSWKKAITFDWTRLPDPMTRRQLKMLATNGRASLPDEKYNEIHHLISEMKEMYNSVRVCPYNNKDNRYCDLVLDPDVIRLMEHSRNPGELNHIWKEWHDKTGPPVKNKFMRYVQLANQAARMNGFSDAGEQMKHQYEDDHFEFELNETWEKLLPLYKELFTYVRKRLLGKYGSEYIREDGPLPAHLVGSISGQDWNGIADLMMPYPAVKNIDVTDELLRQGFTPLRIFQMAEEFFTSMGLKPMPPEFWRNSLLEKPVDRKVQCTASAWDFCNRMDFRIKECTEVTMDDLVSVHHEMSHVQYYMSYADQPYIYRDGANPAFHEAISNAIRLSVFNPHHFHRVGLFNNNSETYETNMNFLMTMALNKVAFIPYALLVDQWRFHVFRGGIQTMNSAWWDLRLRYQGIVPPAARNERQLDAAAKRHVIADIPYTRYYVALLLEFQIQEALCSAAGHTGQLYTCDIYRSREAGRILSEALKLGRSRHWRDVLRTITRGKQDRLSADAMLDYFQPLLMWLRIQNRAEKVIGWTTHKEDTSLFQPLLYKSSASAQSLYLYPLIAVIALKINLL</sequence>
<dbReference type="PROSITE" id="PS52011">
    <property type="entry name" value="PEPTIDASE_M2"/>
    <property type="match status" value="1"/>
</dbReference>
<comment type="similarity">
    <text evidence="1 5 6">Belongs to the peptidase M2 family.</text>
</comment>
<keyword evidence="4 6" id="KW-0325">Glycoprotein</keyword>
<dbReference type="RefSeq" id="XP_017783079.1">
    <property type="nucleotide sequence ID" value="XM_017927590.1"/>
</dbReference>
<name>A0ABM1N8C9_NICVS</name>
<evidence type="ECO:0000256" key="6">
    <source>
        <dbReference type="RuleBase" id="RU361144"/>
    </source>
</evidence>
<proteinExistence type="inferred from homology"/>
<evidence type="ECO:0000313" key="9">
    <source>
        <dbReference type="RefSeq" id="XP_017783079.1"/>
    </source>
</evidence>
<evidence type="ECO:0000256" key="5">
    <source>
        <dbReference type="PROSITE-ProRule" id="PRU01355"/>
    </source>
</evidence>
<accession>A0ABM1N8C9</accession>
<keyword evidence="6" id="KW-0378">Hydrolase</keyword>
<organism evidence="8 9">
    <name type="scientific">Nicrophorus vespilloides</name>
    <name type="common">Boreal carrion beetle</name>
    <dbReference type="NCBI Taxonomy" id="110193"/>
    <lineage>
        <taxon>Eukaryota</taxon>
        <taxon>Metazoa</taxon>
        <taxon>Ecdysozoa</taxon>
        <taxon>Arthropoda</taxon>
        <taxon>Hexapoda</taxon>
        <taxon>Insecta</taxon>
        <taxon>Pterygota</taxon>
        <taxon>Neoptera</taxon>
        <taxon>Endopterygota</taxon>
        <taxon>Coleoptera</taxon>
        <taxon>Polyphaga</taxon>
        <taxon>Staphyliniformia</taxon>
        <taxon>Silphidae</taxon>
        <taxon>Nicrophorinae</taxon>
        <taxon>Nicrophorus</taxon>
    </lineage>
</organism>
<dbReference type="PANTHER" id="PTHR10514">
    <property type="entry name" value="ANGIOTENSIN-CONVERTING ENZYME"/>
    <property type="match status" value="1"/>
</dbReference>
<dbReference type="Proteomes" id="UP000695000">
    <property type="component" value="Unplaced"/>
</dbReference>
<evidence type="ECO:0000313" key="8">
    <source>
        <dbReference type="Proteomes" id="UP000695000"/>
    </source>
</evidence>
<reference evidence="9" key="1">
    <citation type="submission" date="2025-08" db="UniProtKB">
        <authorList>
            <consortium name="RefSeq"/>
        </authorList>
    </citation>
    <scope>IDENTIFICATION</scope>
    <source>
        <tissue evidence="9">Whole Larva</tissue>
    </source>
</reference>
<keyword evidence="2 7" id="KW-0732">Signal</keyword>
<dbReference type="InterPro" id="IPR001548">
    <property type="entry name" value="Peptidase_M2"/>
</dbReference>
<dbReference type="PANTHER" id="PTHR10514:SF45">
    <property type="entry name" value="ANGIOTENSIN-CONVERTING ENZYME"/>
    <property type="match status" value="1"/>
</dbReference>
<keyword evidence="3 5" id="KW-1015">Disulfide bond</keyword>
<keyword evidence="6" id="KW-0862">Zinc</keyword>
<keyword evidence="8" id="KW-1185">Reference proteome</keyword>
<dbReference type="SUPFAM" id="SSF55486">
    <property type="entry name" value="Metalloproteases ('zincins'), catalytic domain"/>
    <property type="match status" value="1"/>
</dbReference>
<feature type="disulfide bond" evidence="5">
    <location>
        <begin position="352"/>
        <end position="370"/>
    </location>
</feature>
<evidence type="ECO:0000256" key="2">
    <source>
        <dbReference type="ARBA" id="ARBA00022729"/>
    </source>
</evidence>
<keyword evidence="6" id="KW-0121">Carboxypeptidase</keyword>
<dbReference type="EC" id="3.4.-.-" evidence="6"/>